<dbReference type="InterPro" id="IPR002876">
    <property type="entry name" value="Transcrip_reg_TACO1-like"/>
</dbReference>
<evidence type="ECO:0000256" key="5">
    <source>
        <dbReference type="ARBA" id="ARBA00023163"/>
    </source>
</evidence>
<keyword evidence="4 6" id="KW-0238">DNA-binding</keyword>
<dbReference type="InterPro" id="IPR026564">
    <property type="entry name" value="Transcrip_reg_TACO1-like_dom3"/>
</dbReference>
<keyword evidence="5 6" id="KW-0804">Transcription</keyword>
<feature type="domain" description="TACO1/YebC-like N-terminal" evidence="8">
    <location>
        <begin position="5"/>
        <end position="75"/>
    </location>
</feature>
<dbReference type="NCBIfam" id="NF001030">
    <property type="entry name" value="PRK00110.1"/>
    <property type="match status" value="1"/>
</dbReference>
<dbReference type="InterPro" id="IPR048300">
    <property type="entry name" value="TACO1_YebC-like_2nd/3rd_dom"/>
</dbReference>
<dbReference type="NCBIfam" id="TIGR01033">
    <property type="entry name" value="YebC/PmpR family DNA-binding transcriptional regulator"/>
    <property type="match status" value="1"/>
</dbReference>
<gene>
    <name evidence="9" type="ORF">G5B42_10850</name>
</gene>
<dbReference type="GO" id="GO:0003677">
    <property type="term" value="F:DNA binding"/>
    <property type="evidence" value="ECO:0007669"/>
    <property type="project" value="UniProtKB-UniRule"/>
</dbReference>
<dbReference type="HAMAP" id="MF_00693">
    <property type="entry name" value="Transcrip_reg_TACO1"/>
    <property type="match status" value="1"/>
</dbReference>
<dbReference type="PANTHER" id="PTHR12532:SF6">
    <property type="entry name" value="TRANSCRIPTIONAL REGULATORY PROTEIN YEBC-RELATED"/>
    <property type="match status" value="1"/>
</dbReference>
<organism evidence="9 10">
    <name type="scientific">Capillibacterium thermochitinicola</name>
    <dbReference type="NCBI Taxonomy" id="2699427"/>
    <lineage>
        <taxon>Bacteria</taxon>
        <taxon>Bacillati</taxon>
        <taxon>Bacillota</taxon>
        <taxon>Capillibacterium</taxon>
    </lineage>
</organism>
<comment type="similarity">
    <text evidence="1 6">Belongs to the TACO1 family.</text>
</comment>
<feature type="domain" description="TACO1/YebC-like second and third" evidence="7">
    <location>
        <begin position="82"/>
        <end position="238"/>
    </location>
</feature>
<evidence type="ECO:0000259" key="7">
    <source>
        <dbReference type="Pfam" id="PF01709"/>
    </source>
</evidence>
<dbReference type="RefSeq" id="WP_181340492.1">
    <property type="nucleotide sequence ID" value="NZ_JAAKDE010000044.1"/>
</dbReference>
<evidence type="ECO:0000256" key="3">
    <source>
        <dbReference type="ARBA" id="ARBA00023015"/>
    </source>
</evidence>
<dbReference type="NCBIfam" id="NF009044">
    <property type="entry name" value="PRK12378.1"/>
    <property type="match status" value="1"/>
</dbReference>
<dbReference type="SUPFAM" id="SSF75625">
    <property type="entry name" value="YebC-like"/>
    <property type="match status" value="1"/>
</dbReference>
<protein>
    <recommendedName>
        <fullName evidence="6">Probable transcriptional regulatory protein G5B42_10850</fullName>
    </recommendedName>
</protein>
<dbReference type="Gene3D" id="3.30.70.980">
    <property type="match status" value="2"/>
</dbReference>
<evidence type="ECO:0000256" key="1">
    <source>
        <dbReference type="ARBA" id="ARBA00008724"/>
    </source>
</evidence>
<proteinExistence type="inferred from homology"/>
<dbReference type="FunFam" id="3.30.70.980:FF:000002">
    <property type="entry name" value="Probable transcriptional regulatory protein YebC"/>
    <property type="match status" value="1"/>
</dbReference>
<dbReference type="GO" id="GO:0005829">
    <property type="term" value="C:cytosol"/>
    <property type="evidence" value="ECO:0007669"/>
    <property type="project" value="TreeGrafter"/>
</dbReference>
<keyword evidence="2 6" id="KW-0963">Cytoplasm</keyword>
<dbReference type="AlphaFoldDB" id="A0A8J6LNU2"/>
<evidence type="ECO:0000313" key="9">
    <source>
        <dbReference type="EMBL" id="MBA2134028.1"/>
    </source>
</evidence>
<evidence type="ECO:0000256" key="6">
    <source>
        <dbReference type="HAMAP-Rule" id="MF_00693"/>
    </source>
</evidence>
<evidence type="ECO:0000259" key="8">
    <source>
        <dbReference type="Pfam" id="PF20772"/>
    </source>
</evidence>
<comment type="caution">
    <text evidence="9">The sequence shown here is derived from an EMBL/GenBank/DDBJ whole genome shotgun (WGS) entry which is preliminary data.</text>
</comment>
<keyword evidence="3 6" id="KW-0805">Transcription regulation</keyword>
<dbReference type="EMBL" id="JAAKDE010000044">
    <property type="protein sequence ID" value="MBA2134028.1"/>
    <property type="molecule type" value="Genomic_DNA"/>
</dbReference>
<dbReference type="PANTHER" id="PTHR12532">
    <property type="entry name" value="TRANSLATIONAL ACTIVATOR OF CYTOCHROME C OXIDASE 1"/>
    <property type="match status" value="1"/>
</dbReference>
<sequence length="244" mass="27135">MAGHSKWANIKRKKEKTDAQKAKAFTKVTREIIVATKAGGGDPDGNFQLRLAIQKAKAINMPNDNITRAIKRGLGSSEADQYEEIIYEGYGPGGVAFLVQTLSDNRNRTASEMRYIFSRNNGNLGETGCVAWLFDKKGVISVPKEKVNLDEEKLFELALEAGAEDLRDEDEYYEIITGIAELEQVRNYLEGKIPIEEAELSYLPKNTVTVSGEDGENLLKLVDALEEHDDVQNVYANFEIAEGN</sequence>
<dbReference type="InterPro" id="IPR017856">
    <property type="entry name" value="Integrase-like_N"/>
</dbReference>
<evidence type="ECO:0000256" key="4">
    <source>
        <dbReference type="ARBA" id="ARBA00023125"/>
    </source>
</evidence>
<dbReference type="Pfam" id="PF20772">
    <property type="entry name" value="TACO1_YebC_N"/>
    <property type="match status" value="1"/>
</dbReference>
<dbReference type="GO" id="GO:0006355">
    <property type="term" value="P:regulation of DNA-templated transcription"/>
    <property type="evidence" value="ECO:0007669"/>
    <property type="project" value="UniProtKB-UniRule"/>
</dbReference>
<dbReference type="FunFam" id="1.10.10.200:FF:000002">
    <property type="entry name" value="Probable transcriptional regulatory protein CLM62_37755"/>
    <property type="match status" value="1"/>
</dbReference>
<evidence type="ECO:0000313" key="10">
    <source>
        <dbReference type="Proteomes" id="UP000657177"/>
    </source>
</evidence>
<evidence type="ECO:0000256" key="2">
    <source>
        <dbReference type="ARBA" id="ARBA00022490"/>
    </source>
</evidence>
<dbReference type="Proteomes" id="UP000657177">
    <property type="component" value="Unassembled WGS sequence"/>
</dbReference>
<dbReference type="InterPro" id="IPR029072">
    <property type="entry name" value="YebC-like"/>
</dbReference>
<dbReference type="Gene3D" id="1.10.10.200">
    <property type="match status" value="1"/>
</dbReference>
<name>A0A8J6LNU2_9FIRM</name>
<comment type="subcellular location">
    <subcellularLocation>
        <location evidence="6">Cytoplasm</location>
    </subcellularLocation>
</comment>
<dbReference type="Pfam" id="PF01709">
    <property type="entry name" value="Transcrip_reg"/>
    <property type="match status" value="1"/>
</dbReference>
<keyword evidence="10" id="KW-1185">Reference proteome</keyword>
<accession>A0A8J6LNU2</accession>
<reference evidence="9" key="1">
    <citation type="submission" date="2020-06" db="EMBL/GenBank/DDBJ databases">
        <title>Novel chitinolytic bacterium.</title>
        <authorList>
            <person name="Ungkulpasvich U."/>
            <person name="Kosugi A."/>
            <person name="Uke A."/>
        </authorList>
    </citation>
    <scope>NUCLEOTIDE SEQUENCE</scope>
    <source>
        <strain evidence="9">UUS1-1</strain>
    </source>
</reference>
<dbReference type="InterPro" id="IPR049083">
    <property type="entry name" value="TACO1_YebC_N"/>
</dbReference>